<dbReference type="GO" id="GO:0046872">
    <property type="term" value="F:metal ion binding"/>
    <property type="evidence" value="ECO:0007669"/>
    <property type="project" value="UniProtKB-KW"/>
</dbReference>
<dbReference type="InterPro" id="IPR017896">
    <property type="entry name" value="4Fe4S_Fe-S-bd"/>
</dbReference>
<evidence type="ECO:0000256" key="4">
    <source>
        <dbReference type="ARBA" id="ARBA00023004"/>
    </source>
</evidence>
<dbReference type="Pfam" id="PF13187">
    <property type="entry name" value="Fer4_9"/>
    <property type="match status" value="1"/>
</dbReference>
<keyword evidence="3" id="KW-0560">Oxidoreductase</keyword>
<dbReference type="Gene3D" id="1.20.950.20">
    <property type="entry name" value="Transmembrane di-heme cytochromes, Chain C"/>
    <property type="match status" value="1"/>
</dbReference>
<feature type="transmembrane region" description="Helical" evidence="6">
    <location>
        <begin position="105"/>
        <end position="127"/>
    </location>
</feature>
<dbReference type="SUPFAM" id="SSF46548">
    <property type="entry name" value="alpha-helical ferredoxin"/>
    <property type="match status" value="1"/>
</dbReference>
<dbReference type="InterPro" id="IPR009051">
    <property type="entry name" value="Helical_ferredxn"/>
</dbReference>
<proteinExistence type="predicted"/>
<accession>A0A9X7VZU4</accession>
<evidence type="ECO:0000256" key="1">
    <source>
        <dbReference type="ARBA" id="ARBA00022485"/>
    </source>
</evidence>
<dbReference type="SUPFAM" id="SSF103501">
    <property type="entry name" value="Respiratory nitrate reductase 1 gamma chain"/>
    <property type="match status" value="1"/>
</dbReference>
<reference evidence="8 9" key="1">
    <citation type="submission" date="2021-02" db="EMBL/GenBank/DDBJ databases">
        <title>Alicyclobacillus curvatus sp. nov. and Alicyclobacillus mengziensis sp. nov., two acidophilic bacteria isolated from acid mine drainage.</title>
        <authorList>
            <person name="Huang Y."/>
        </authorList>
    </citation>
    <scope>NUCLEOTIDE SEQUENCE [LARGE SCALE GENOMIC DNA]</scope>
    <source>
        <strain evidence="8 9">S30H14</strain>
    </source>
</reference>
<dbReference type="PROSITE" id="PS00198">
    <property type="entry name" value="4FE4S_FER_1"/>
    <property type="match status" value="2"/>
</dbReference>
<evidence type="ECO:0000259" key="7">
    <source>
        <dbReference type="PROSITE" id="PS51379"/>
    </source>
</evidence>
<keyword evidence="6" id="KW-0472">Membrane</keyword>
<dbReference type="InterPro" id="IPR051460">
    <property type="entry name" value="HdrC_iron-sulfur_subunit"/>
</dbReference>
<sequence length="673" mass="75324">MWFIIQAVLFVLVFGGALYTFGYAIARRVRYLSLASREDSRLDRKGQRFMSFVQYVLGQKKVLAEPSGLGHFFIFWGFLVLVFGDLDFLIYHLTNWHLPWATAPAYLFIQELFSAFVLVSIAVAVIRRFAFKPMRVSKSVEGGAILGLIATIILTYYLTTAADMVLEGVHPGWASPIVSAIASGFAGTSVAGLWVIREVFFWIHVLCLSTFLYIIPRSKHSHMIGSMFNWYFRRLDSPGKLRKLDLEDESVEEFGVGRVEQFTWKQLLDGYACTECGRCHVSCPATLSGKVLSPKYIILKMKDQINAAGPGMLAKMAAGAEDYTSENLFEAGVFTEDEIWACTTCRACEEACPVANEHVQAIVDMRRNLVLTEGKTSPEVTKVFSNLERQSNEWGINRRDRALWAKDLPVKTMAEVDGKAEYLFFVGTAASFDQRNQKIAQAFAKILLAAGVDFAILGQEEESDGDSARRLGNEFLYQEFVERNIEVFKEYGVKKIITTDPHAFNTFKNEYPDFGFEAEVFHSTQFAAKLLQEGKLKPKRPVNETITYHDSCYLGRYNDVYDPPRYILESIPGVKLVEMDRSRNKSMCCGAGGGGMFKEETGTRINVMRSKQAIDTGASIIGTACPYCMTMMIDGTKANGKEDDVSTYDVIELLAMSVEDELSTTGATTAEVN</sequence>
<dbReference type="PROSITE" id="PS51379">
    <property type="entry name" value="4FE4S_FER_2"/>
    <property type="match status" value="2"/>
</dbReference>
<dbReference type="InterPro" id="IPR036197">
    <property type="entry name" value="NarG-like_sf"/>
</dbReference>
<dbReference type="InterPro" id="IPR004017">
    <property type="entry name" value="Cys_rich_dom"/>
</dbReference>
<protein>
    <submittedName>
        <fullName evidence="8">4Fe-4S dicluster domain-containing protein</fullName>
    </submittedName>
</protein>
<dbReference type="KEGG" id="afx:JZ786_00750"/>
<dbReference type="AlphaFoldDB" id="A0A9X7VZU4"/>
<evidence type="ECO:0000313" key="9">
    <source>
        <dbReference type="Proteomes" id="UP000663505"/>
    </source>
</evidence>
<keyword evidence="1" id="KW-0004">4Fe-4S</keyword>
<feature type="domain" description="4Fe-4S ferredoxin-type" evidence="7">
    <location>
        <begin position="264"/>
        <end position="295"/>
    </location>
</feature>
<keyword evidence="6" id="KW-0812">Transmembrane</keyword>
<dbReference type="PANTHER" id="PTHR43255">
    <property type="entry name" value="IRON-SULFUR-BINDING OXIDOREDUCTASE FADF-RELATED-RELATED"/>
    <property type="match status" value="1"/>
</dbReference>
<feature type="transmembrane region" description="Helical" evidence="6">
    <location>
        <begin position="6"/>
        <end position="26"/>
    </location>
</feature>
<keyword evidence="6" id="KW-1133">Transmembrane helix</keyword>
<dbReference type="PANTHER" id="PTHR43255:SF1">
    <property type="entry name" value="IRON-SULFUR-BINDING OXIDOREDUCTASE FADF-RELATED"/>
    <property type="match status" value="1"/>
</dbReference>
<name>A0A9X7VZU4_9BACL</name>
<evidence type="ECO:0000256" key="6">
    <source>
        <dbReference type="SAM" id="Phobius"/>
    </source>
</evidence>
<evidence type="ECO:0000313" key="8">
    <source>
        <dbReference type="EMBL" id="QSO47625.1"/>
    </source>
</evidence>
<keyword evidence="2" id="KW-0479">Metal-binding</keyword>
<feature type="transmembrane region" description="Helical" evidence="6">
    <location>
        <begin position="173"/>
        <end position="194"/>
    </location>
</feature>
<feature type="transmembrane region" description="Helical" evidence="6">
    <location>
        <begin position="199"/>
        <end position="216"/>
    </location>
</feature>
<gene>
    <name evidence="8" type="ORF">JZ786_00750</name>
</gene>
<keyword evidence="5" id="KW-0411">Iron-sulfur</keyword>
<dbReference type="EMBL" id="CP071182">
    <property type="protein sequence ID" value="QSO47625.1"/>
    <property type="molecule type" value="Genomic_DNA"/>
</dbReference>
<dbReference type="GO" id="GO:0051539">
    <property type="term" value="F:4 iron, 4 sulfur cluster binding"/>
    <property type="evidence" value="ECO:0007669"/>
    <property type="project" value="UniProtKB-KW"/>
</dbReference>
<evidence type="ECO:0000256" key="3">
    <source>
        <dbReference type="ARBA" id="ARBA00023002"/>
    </source>
</evidence>
<feature type="transmembrane region" description="Helical" evidence="6">
    <location>
        <begin position="139"/>
        <end position="158"/>
    </location>
</feature>
<feature type="transmembrane region" description="Helical" evidence="6">
    <location>
        <begin position="69"/>
        <end position="93"/>
    </location>
</feature>
<keyword evidence="4" id="KW-0408">Iron</keyword>
<organism evidence="8 9">
    <name type="scientific">Alicyclobacillus mengziensis</name>
    <dbReference type="NCBI Taxonomy" id="2931921"/>
    <lineage>
        <taxon>Bacteria</taxon>
        <taxon>Bacillati</taxon>
        <taxon>Bacillota</taxon>
        <taxon>Bacilli</taxon>
        <taxon>Bacillales</taxon>
        <taxon>Alicyclobacillaceae</taxon>
        <taxon>Alicyclobacillus</taxon>
    </lineage>
</organism>
<dbReference type="Gene3D" id="1.10.1060.10">
    <property type="entry name" value="Alpha-helical ferredoxin"/>
    <property type="match status" value="1"/>
</dbReference>
<dbReference type="GO" id="GO:0016491">
    <property type="term" value="F:oxidoreductase activity"/>
    <property type="evidence" value="ECO:0007669"/>
    <property type="project" value="UniProtKB-KW"/>
</dbReference>
<evidence type="ECO:0000256" key="2">
    <source>
        <dbReference type="ARBA" id="ARBA00022723"/>
    </source>
</evidence>
<evidence type="ECO:0000256" key="5">
    <source>
        <dbReference type="ARBA" id="ARBA00023014"/>
    </source>
</evidence>
<dbReference type="InterPro" id="IPR017900">
    <property type="entry name" value="4Fe4S_Fe_S_CS"/>
</dbReference>
<keyword evidence="9" id="KW-1185">Reference proteome</keyword>
<feature type="domain" description="4Fe-4S ferredoxin-type" evidence="7">
    <location>
        <begin position="332"/>
        <end position="362"/>
    </location>
</feature>
<dbReference type="Pfam" id="PF02754">
    <property type="entry name" value="CCG"/>
    <property type="match status" value="2"/>
</dbReference>
<dbReference type="RefSeq" id="WP_206656969.1">
    <property type="nucleotide sequence ID" value="NZ_CP071182.1"/>
</dbReference>
<dbReference type="GO" id="GO:0005886">
    <property type="term" value="C:plasma membrane"/>
    <property type="evidence" value="ECO:0007669"/>
    <property type="project" value="TreeGrafter"/>
</dbReference>
<dbReference type="Proteomes" id="UP000663505">
    <property type="component" value="Chromosome"/>
</dbReference>